<feature type="transmembrane region" description="Helical" evidence="9">
    <location>
        <begin position="645"/>
        <end position="666"/>
    </location>
</feature>
<dbReference type="InterPro" id="IPR003706">
    <property type="entry name" value="CstA_N"/>
</dbReference>
<keyword evidence="4" id="KW-1003">Cell membrane</keyword>
<feature type="transmembrane region" description="Helical" evidence="9">
    <location>
        <begin position="223"/>
        <end position="242"/>
    </location>
</feature>
<evidence type="ECO:0000256" key="6">
    <source>
        <dbReference type="ARBA" id="ARBA00022989"/>
    </source>
</evidence>
<feature type="transmembrane region" description="Helical" evidence="9">
    <location>
        <begin position="120"/>
        <end position="140"/>
    </location>
</feature>
<evidence type="ECO:0000256" key="3">
    <source>
        <dbReference type="ARBA" id="ARBA00022448"/>
    </source>
</evidence>
<feature type="transmembrane region" description="Helical" evidence="9">
    <location>
        <begin position="367"/>
        <end position="387"/>
    </location>
</feature>
<feature type="transmembrane region" description="Helical" evidence="9">
    <location>
        <begin position="95"/>
        <end position="114"/>
    </location>
</feature>
<keyword evidence="7 9" id="KW-0472">Membrane</keyword>
<evidence type="ECO:0000256" key="7">
    <source>
        <dbReference type="ARBA" id="ARBA00023136"/>
    </source>
</evidence>
<name>A0ABN0ZQD9_9ACTN</name>
<proteinExistence type="inferred from homology"/>
<evidence type="ECO:0000313" key="12">
    <source>
        <dbReference type="Proteomes" id="UP001500909"/>
    </source>
</evidence>
<gene>
    <name evidence="11" type="ORF">GCM10010361_19290</name>
</gene>
<feature type="transmembrane region" description="Helical" evidence="9">
    <location>
        <begin position="544"/>
        <end position="568"/>
    </location>
</feature>
<feature type="compositionally biased region" description="Low complexity" evidence="8">
    <location>
        <begin position="708"/>
        <end position="722"/>
    </location>
</feature>
<keyword evidence="5 9" id="KW-0812">Transmembrane</keyword>
<feature type="transmembrane region" description="Helical" evidence="9">
    <location>
        <begin position="35"/>
        <end position="54"/>
    </location>
</feature>
<comment type="caution">
    <text evidence="11">The sequence shown here is derived from an EMBL/GenBank/DDBJ whole genome shotgun (WGS) entry which is preliminary data.</text>
</comment>
<dbReference type="InterPro" id="IPR051605">
    <property type="entry name" value="CstA"/>
</dbReference>
<keyword evidence="3" id="KW-0813">Transport</keyword>
<feature type="transmembrane region" description="Helical" evidence="9">
    <location>
        <begin position="514"/>
        <end position="532"/>
    </location>
</feature>
<feature type="transmembrane region" description="Helical" evidence="9">
    <location>
        <begin position="190"/>
        <end position="211"/>
    </location>
</feature>
<dbReference type="Proteomes" id="UP001500909">
    <property type="component" value="Unassembled WGS sequence"/>
</dbReference>
<evidence type="ECO:0000256" key="4">
    <source>
        <dbReference type="ARBA" id="ARBA00022475"/>
    </source>
</evidence>
<organism evidence="11 12">
    <name type="scientific">Streptomyces olivaceiscleroticus</name>
    <dbReference type="NCBI Taxonomy" id="68245"/>
    <lineage>
        <taxon>Bacteria</taxon>
        <taxon>Bacillati</taxon>
        <taxon>Actinomycetota</taxon>
        <taxon>Actinomycetes</taxon>
        <taxon>Kitasatosporales</taxon>
        <taxon>Streptomycetaceae</taxon>
        <taxon>Streptomyces</taxon>
    </lineage>
</organism>
<feature type="transmembrane region" description="Helical" evidence="9">
    <location>
        <begin position="9"/>
        <end position="29"/>
    </location>
</feature>
<evidence type="ECO:0000256" key="1">
    <source>
        <dbReference type="ARBA" id="ARBA00004651"/>
    </source>
</evidence>
<accession>A0ABN0ZQD9</accession>
<feature type="transmembrane region" description="Helical" evidence="9">
    <location>
        <begin position="575"/>
        <end position="595"/>
    </location>
</feature>
<feature type="transmembrane region" description="Helical" evidence="9">
    <location>
        <begin position="160"/>
        <end position="184"/>
    </location>
</feature>
<dbReference type="Pfam" id="PF02554">
    <property type="entry name" value="CstA"/>
    <property type="match status" value="1"/>
</dbReference>
<evidence type="ECO:0000256" key="5">
    <source>
        <dbReference type="ARBA" id="ARBA00022692"/>
    </source>
</evidence>
<reference evidence="11 12" key="1">
    <citation type="journal article" date="2019" name="Int. J. Syst. Evol. Microbiol.">
        <title>The Global Catalogue of Microorganisms (GCM) 10K type strain sequencing project: providing services to taxonomists for standard genome sequencing and annotation.</title>
        <authorList>
            <consortium name="The Broad Institute Genomics Platform"/>
            <consortium name="The Broad Institute Genome Sequencing Center for Infectious Disease"/>
            <person name="Wu L."/>
            <person name="Ma J."/>
        </authorList>
    </citation>
    <scope>NUCLEOTIDE SEQUENCE [LARGE SCALE GENOMIC DNA]</scope>
    <source>
        <strain evidence="11 12">JCM 4805</strain>
    </source>
</reference>
<feature type="transmembrane region" description="Helical" evidence="9">
    <location>
        <begin position="257"/>
        <end position="277"/>
    </location>
</feature>
<protein>
    <submittedName>
        <fullName evidence="11">Carbon starvation CstA family protein</fullName>
    </submittedName>
</protein>
<dbReference type="PANTHER" id="PTHR30252">
    <property type="entry name" value="INNER MEMBRANE PEPTIDE TRANSPORTER"/>
    <property type="match status" value="1"/>
</dbReference>
<feature type="region of interest" description="Disordered" evidence="8">
    <location>
        <begin position="708"/>
        <end position="729"/>
    </location>
</feature>
<comment type="similarity">
    <text evidence="2">Belongs to the peptide transporter carbon starvation (CstA) (TC 2.A.114) family.</text>
</comment>
<dbReference type="PANTHER" id="PTHR30252:SF3">
    <property type="entry name" value="PYRUVATE_PROTON SYMPORTER BTST"/>
    <property type="match status" value="1"/>
</dbReference>
<evidence type="ECO:0000256" key="2">
    <source>
        <dbReference type="ARBA" id="ARBA00007755"/>
    </source>
</evidence>
<evidence type="ECO:0000259" key="10">
    <source>
        <dbReference type="Pfam" id="PF02554"/>
    </source>
</evidence>
<evidence type="ECO:0000256" key="8">
    <source>
        <dbReference type="SAM" id="MobiDB-lite"/>
    </source>
</evidence>
<keyword evidence="6 9" id="KW-1133">Transmembrane helix</keyword>
<feature type="domain" description="CstA N-terminal" evidence="10">
    <location>
        <begin position="36"/>
        <end position="593"/>
    </location>
</feature>
<evidence type="ECO:0000256" key="9">
    <source>
        <dbReference type="SAM" id="Phobius"/>
    </source>
</evidence>
<dbReference type="EMBL" id="BAAABY010000013">
    <property type="protein sequence ID" value="GAA0455393.1"/>
    <property type="molecule type" value="Genomic_DNA"/>
</dbReference>
<evidence type="ECO:0000313" key="11">
    <source>
        <dbReference type="EMBL" id="GAA0455393.1"/>
    </source>
</evidence>
<keyword evidence="12" id="KW-1185">Reference proteome</keyword>
<sequence>MRTTSIRTIVIWTAVALIGATGWTLLALSRGEEVSAAWMVAAALGTYAIGYRFYSRFIATRVLRVDKTRATPAERLNNGIDFHPTDRRVLLGHHFAAIAGAGPLVGPVLAAQMGYLPGTIWIIVGVVFAGAVQDMVVLFFSTRRDGKSLGQMAREEIGPFGGAAALLAAFAIMIILLGVLALVIVNALAASPWGTFSIGMTIPIALLMGIYLRFLRPGRITEVSLIGIALLLLALVGGRWVAESSWADTFTLQPKTLVIWLVAYGFIASVLPVWTLLAPRDYLSTFMKIGTIGLLALGVVVTLPTLKMDAVTDFASRGDGPVFAGSLFPFAFITIACGALSGFHALISSGTTPKMVQKETQIRMIGYGSMLMESFVAVMALVAASIIDPGLYFAMNAPAGVIGDTVRSASHAVAQFGYAISPDQLTAAAKAVEEQTLLSRTGGAPTLAVGVSEIFSQVVGGSGMKAFWYHFAIMFEALFILTALDAGTRVGRFMLQDMLGNAWKPFRDISWKPGLLLSSAAVVGLWGYFLWVGVHEPLGGINQLFPIFGISNQLLAAVALAVCTTLLVKSGRVKWAWITGVPLAWDAVVTLTASWQKVFSGDPKVGFFTQRAVYQDAIDAGKVLPPAKSMDDMHTVVTNSTVDGVLSAVLALLIVVVIADATRVCIRHLRTPDATPLREAPYVASRLVAPAGLITTREEKTELLAAAGARTARAGTARTGTGDDQSGGG</sequence>
<feature type="transmembrane region" description="Helical" evidence="9">
    <location>
        <begin position="289"/>
        <end position="306"/>
    </location>
</feature>
<feature type="transmembrane region" description="Helical" evidence="9">
    <location>
        <begin position="466"/>
        <end position="484"/>
    </location>
</feature>
<feature type="transmembrane region" description="Helical" evidence="9">
    <location>
        <begin position="326"/>
        <end position="347"/>
    </location>
</feature>
<dbReference type="RefSeq" id="WP_346094534.1">
    <property type="nucleotide sequence ID" value="NZ_BAAABY010000013.1"/>
</dbReference>
<comment type="subcellular location">
    <subcellularLocation>
        <location evidence="1">Cell membrane</location>
        <topology evidence="1">Multi-pass membrane protein</topology>
    </subcellularLocation>
</comment>